<accession>A0ABN7UZ90</accession>
<name>A0ABN7UZ90_GIGMA</name>
<dbReference type="SUPFAM" id="SSF52540">
    <property type="entry name" value="P-loop containing nucleoside triphosphate hydrolases"/>
    <property type="match status" value="1"/>
</dbReference>
<dbReference type="PANTHER" id="PTHR23274">
    <property type="entry name" value="DNA HELICASE-RELATED"/>
    <property type="match status" value="1"/>
</dbReference>
<evidence type="ECO:0000313" key="1">
    <source>
        <dbReference type="EMBL" id="CAG8698981.1"/>
    </source>
</evidence>
<dbReference type="Proteomes" id="UP000789901">
    <property type="component" value="Unassembled WGS sequence"/>
</dbReference>
<sequence>TLQNNVIEAEHVTGPFKGKRVFLLCVELLPTNSSLPFGFKRQQFPCQLAFAMPIHKSQEQTMNCVGLYILKPVFSHGQLYVACSHVTTYQKLRIFLGPVNQELQFCTKNIVYPEIFQRCGHTIMG</sequence>
<dbReference type="InterPro" id="IPR027417">
    <property type="entry name" value="P-loop_NTPase"/>
</dbReference>
<dbReference type="PANTHER" id="PTHR23274:SF51">
    <property type="entry name" value="OS03G0423850 PROTEIN"/>
    <property type="match status" value="1"/>
</dbReference>
<keyword evidence="2" id="KW-1185">Reference proteome</keyword>
<feature type="non-terminal residue" evidence="1">
    <location>
        <position position="1"/>
    </location>
</feature>
<gene>
    <name evidence="1" type="ORF">GMARGA_LOCUS11998</name>
</gene>
<dbReference type="EMBL" id="CAJVQB010007205">
    <property type="protein sequence ID" value="CAG8698981.1"/>
    <property type="molecule type" value="Genomic_DNA"/>
</dbReference>
<comment type="caution">
    <text evidence="1">The sequence shown here is derived from an EMBL/GenBank/DDBJ whole genome shotgun (WGS) entry which is preliminary data.</text>
</comment>
<evidence type="ECO:0000313" key="2">
    <source>
        <dbReference type="Proteomes" id="UP000789901"/>
    </source>
</evidence>
<protein>
    <submittedName>
        <fullName evidence="1">40963_t:CDS:1</fullName>
    </submittedName>
</protein>
<reference evidence="1 2" key="1">
    <citation type="submission" date="2021-06" db="EMBL/GenBank/DDBJ databases">
        <authorList>
            <person name="Kallberg Y."/>
            <person name="Tangrot J."/>
            <person name="Rosling A."/>
        </authorList>
    </citation>
    <scope>NUCLEOTIDE SEQUENCE [LARGE SCALE GENOMIC DNA]</scope>
    <source>
        <strain evidence="1 2">120-4 pot B 10/14</strain>
    </source>
</reference>
<organism evidence="1 2">
    <name type="scientific">Gigaspora margarita</name>
    <dbReference type="NCBI Taxonomy" id="4874"/>
    <lineage>
        <taxon>Eukaryota</taxon>
        <taxon>Fungi</taxon>
        <taxon>Fungi incertae sedis</taxon>
        <taxon>Mucoromycota</taxon>
        <taxon>Glomeromycotina</taxon>
        <taxon>Glomeromycetes</taxon>
        <taxon>Diversisporales</taxon>
        <taxon>Gigasporaceae</taxon>
        <taxon>Gigaspora</taxon>
    </lineage>
</organism>
<proteinExistence type="predicted"/>